<feature type="non-terminal residue" evidence="1">
    <location>
        <position position="55"/>
    </location>
</feature>
<dbReference type="OrthoDB" id="1921870at2759"/>
<gene>
    <name evidence="1" type="ORF">PanWU01x14_092930</name>
</gene>
<sequence>MWRARRDQKYKLCTYFKEIGKEQDRTKAKLPRHKEVKKQADWEYLCDLWSTPAFV</sequence>
<dbReference type="AlphaFoldDB" id="A0A2P5D6W1"/>
<keyword evidence="2" id="KW-1185">Reference proteome</keyword>
<dbReference type="Proteomes" id="UP000237105">
    <property type="component" value="Unassembled WGS sequence"/>
</dbReference>
<dbReference type="EMBL" id="JXTB01000059">
    <property type="protein sequence ID" value="PON68976.1"/>
    <property type="molecule type" value="Genomic_DNA"/>
</dbReference>
<evidence type="ECO:0000313" key="1">
    <source>
        <dbReference type="EMBL" id="PON68976.1"/>
    </source>
</evidence>
<organism evidence="1 2">
    <name type="scientific">Parasponia andersonii</name>
    <name type="common">Sponia andersonii</name>
    <dbReference type="NCBI Taxonomy" id="3476"/>
    <lineage>
        <taxon>Eukaryota</taxon>
        <taxon>Viridiplantae</taxon>
        <taxon>Streptophyta</taxon>
        <taxon>Embryophyta</taxon>
        <taxon>Tracheophyta</taxon>
        <taxon>Spermatophyta</taxon>
        <taxon>Magnoliopsida</taxon>
        <taxon>eudicotyledons</taxon>
        <taxon>Gunneridae</taxon>
        <taxon>Pentapetalae</taxon>
        <taxon>rosids</taxon>
        <taxon>fabids</taxon>
        <taxon>Rosales</taxon>
        <taxon>Cannabaceae</taxon>
        <taxon>Parasponia</taxon>
    </lineage>
</organism>
<accession>A0A2P5D6W1</accession>
<evidence type="ECO:0000313" key="2">
    <source>
        <dbReference type="Proteomes" id="UP000237105"/>
    </source>
</evidence>
<protein>
    <submittedName>
        <fullName evidence="1">Uncharacterized protein</fullName>
    </submittedName>
</protein>
<name>A0A2P5D6W1_PARAD</name>
<reference evidence="2" key="1">
    <citation type="submission" date="2016-06" db="EMBL/GenBank/DDBJ databases">
        <title>Parallel loss of symbiosis genes in relatives of nitrogen-fixing non-legume Parasponia.</title>
        <authorList>
            <person name="Van Velzen R."/>
            <person name="Holmer R."/>
            <person name="Bu F."/>
            <person name="Rutten L."/>
            <person name="Van Zeijl A."/>
            <person name="Liu W."/>
            <person name="Santuari L."/>
            <person name="Cao Q."/>
            <person name="Sharma T."/>
            <person name="Shen D."/>
            <person name="Roswanjaya Y."/>
            <person name="Wardhani T."/>
            <person name="Kalhor M.S."/>
            <person name="Jansen J."/>
            <person name="Van den Hoogen J."/>
            <person name="Gungor B."/>
            <person name="Hartog M."/>
            <person name="Hontelez J."/>
            <person name="Verver J."/>
            <person name="Yang W.-C."/>
            <person name="Schijlen E."/>
            <person name="Repin R."/>
            <person name="Schilthuizen M."/>
            <person name="Schranz E."/>
            <person name="Heidstra R."/>
            <person name="Miyata K."/>
            <person name="Fedorova E."/>
            <person name="Kohlen W."/>
            <person name="Bisseling T."/>
            <person name="Smit S."/>
            <person name="Geurts R."/>
        </authorList>
    </citation>
    <scope>NUCLEOTIDE SEQUENCE [LARGE SCALE GENOMIC DNA]</scope>
    <source>
        <strain evidence="2">cv. WU1-14</strain>
    </source>
</reference>
<comment type="caution">
    <text evidence="1">The sequence shown here is derived from an EMBL/GenBank/DDBJ whole genome shotgun (WGS) entry which is preliminary data.</text>
</comment>
<proteinExistence type="predicted"/>